<evidence type="ECO:0000256" key="3">
    <source>
        <dbReference type="ARBA" id="ARBA00022553"/>
    </source>
</evidence>
<name>A0ABT2BDI4_9ACTN</name>
<dbReference type="PROSITE" id="PS50075">
    <property type="entry name" value="CARRIER"/>
    <property type="match status" value="1"/>
</dbReference>
<evidence type="ECO:0000256" key="1">
    <source>
        <dbReference type="ARBA" id="ARBA00001957"/>
    </source>
</evidence>
<dbReference type="PROSITE" id="PS00012">
    <property type="entry name" value="PHOSPHOPANTETHEINE"/>
    <property type="match status" value="1"/>
</dbReference>
<dbReference type="InterPro" id="IPR023213">
    <property type="entry name" value="CAT-like_dom_sf"/>
</dbReference>
<dbReference type="Proteomes" id="UP001205612">
    <property type="component" value="Unassembled WGS sequence"/>
</dbReference>
<dbReference type="Gene3D" id="1.10.1200.10">
    <property type="entry name" value="ACP-like"/>
    <property type="match status" value="1"/>
</dbReference>
<keyword evidence="2" id="KW-0596">Phosphopantetheine</keyword>
<dbReference type="Gene3D" id="3.30.559.10">
    <property type="entry name" value="Chloramphenicol acetyltransferase-like domain"/>
    <property type="match status" value="1"/>
</dbReference>
<organism evidence="5 6">
    <name type="scientific">Streptomyces pyxinicus</name>
    <dbReference type="NCBI Taxonomy" id="2970331"/>
    <lineage>
        <taxon>Bacteria</taxon>
        <taxon>Bacillati</taxon>
        <taxon>Actinomycetota</taxon>
        <taxon>Actinomycetes</taxon>
        <taxon>Kitasatosporales</taxon>
        <taxon>Streptomycetaceae</taxon>
        <taxon>Streptomyces</taxon>
    </lineage>
</organism>
<dbReference type="InterPro" id="IPR006162">
    <property type="entry name" value="Ppantetheine_attach_site"/>
</dbReference>
<feature type="non-terminal residue" evidence="5">
    <location>
        <position position="298"/>
    </location>
</feature>
<dbReference type="SMART" id="SM00823">
    <property type="entry name" value="PKS_PP"/>
    <property type="match status" value="1"/>
</dbReference>
<evidence type="ECO:0000313" key="6">
    <source>
        <dbReference type="Proteomes" id="UP001205612"/>
    </source>
</evidence>
<dbReference type="SUPFAM" id="SSF47336">
    <property type="entry name" value="ACP-like"/>
    <property type="match status" value="1"/>
</dbReference>
<evidence type="ECO:0000313" key="5">
    <source>
        <dbReference type="EMBL" id="MCS0606527.1"/>
    </source>
</evidence>
<sequence length="298" mass="31658">TDTPGVAQAVAHVREDQQLVAYVVQAPGGVPDPGALRAHAASRLPEYMVPGAFVTLDALPLTANGKLDRRALPAPPRAETGVSRAPRNAREEVVAGVLAAVLERTSVGVEDDFFALGGHSLLAARAVSRLRSALGVECAVRDLFEARTVAALAARLTERSASGRPALTRAPERPALLPLSYAQRRLWLIDSVRGPGTTYNVPLAVRLRGPVDAGALGAALADVVARHEVLRTVFTEVDGEPYQRVLAPQECRVPFVVRRVAGERLAEEAVTEGGHTFDLAREIPLRAALLTAAEDDHV</sequence>
<dbReference type="PANTHER" id="PTHR45527:SF1">
    <property type="entry name" value="FATTY ACID SYNTHASE"/>
    <property type="match status" value="1"/>
</dbReference>
<comment type="cofactor">
    <cofactor evidence="1">
        <name>pantetheine 4'-phosphate</name>
        <dbReference type="ChEBI" id="CHEBI:47942"/>
    </cofactor>
</comment>
<dbReference type="InterPro" id="IPR045851">
    <property type="entry name" value="AMP-bd_C_sf"/>
</dbReference>
<comment type="caution">
    <text evidence="5">The sequence shown here is derived from an EMBL/GenBank/DDBJ whole genome shotgun (WGS) entry which is preliminary data.</text>
</comment>
<feature type="domain" description="Carrier" evidence="4">
    <location>
        <begin position="85"/>
        <end position="160"/>
    </location>
</feature>
<dbReference type="SUPFAM" id="SSF52777">
    <property type="entry name" value="CoA-dependent acyltransferases"/>
    <property type="match status" value="1"/>
</dbReference>
<keyword evidence="6" id="KW-1185">Reference proteome</keyword>
<dbReference type="Pfam" id="PF00668">
    <property type="entry name" value="Condensation"/>
    <property type="match status" value="1"/>
</dbReference>
<evidence type="ECO:0000259" key="4">
    <source>
        <dbReference type="PROSITE" id="PS50075"/>
    </source>
</evidence>
<keyword evidence="3" id="KW-0597">Phosphoprotein</keyword>
<evidence type="ECO:0000256" key="2">
    <source>
        <dbReference type="ARBA" id="ARBA00022450"/>
    </source>
</evidence>
<dbReference type="InterPro" id="IPR036736">
    <property type="entry name" value="ACP-like_sf"/>
</dbReference>
<accession>A0ABT2BDI4</accession>
<dbReference type="SUPFAM" id="SSF56801">
    <property type="entry name" value="Acetyl-CoA synthetase-like"/>
    <property type="match status" value="1"/>
</dbReference>
<reference evidence="5 6" key="1">
    <citation type="submission" date="2022-08" db="EMBL/GenBank/DDBJ databases">
        <authorList>
            <person name="Somphong A."/>
            <person name="Phongsopitanun W."/>
        </authorList>
    </citation>
    <scope>NUCLEOTIDE SEQUENCE [LARGE SCALE GENOMIC DNA]</scope>
    <source>
        <strain evidence="5 6">LP11</strain>
    </source>
</reference>
<protein>
    <submittedName>
        <fullName evidence="5">Condensation domain-containing protein</fullName>
    </submittedName>
</protein>
<dbReference type="Pfam" id="PF00550">
    <property type="entry name" value="PP-binding"/>
    <property type="match status" value="1"/>
</dbReference>
<dbReference type="InterPro" id="IPR020806">
    <property type="entry name" value="PKS_PP-bd"/>
</dbReference>
<dbReference type="Gene3D" id="3.30.300.30">
    <property type="match status" value="1"/>
</dbReference>
<dbReference type="RefSeq" id="WP_258783886.1">
    <property type="nucleotide sequence ID" value="NZ_JANUGP010000072.1"/>
</dbReference>
<dbReference type="InterPro" id="IPR001242">
    <property type="entry name" value="Condensation_dom"/>
</dbReference>
<gene>
    <name evidence="5" type="ORF">NX794_35780</name>
</gene>
<proteinExistence type="predicted"/>
<dbReference type="InterPro" id="IPR009081">
    <property type="entry name" value="PP-bd_ACP"/>
</dbReference>
<dbReference type="Pfam" id="PF13193">
    <property type="entry name" value="AMP-binding_C"/>
    <property type="match status" value="1"/>
</dbReference>
<dbReference type="InterPro" id="IPR025110">
    <property type="entry name" value="AMP-bd_C"/>
</dbReference>
<dbReference type="EMBL" id="JANUGP010000072">
    <property type="protein sequence ID" value="MCS0606527.1"/>
    <property type="molecule type" value="Genomic_DNA"/>
</dbReference>
<dbReference type="PANTHER" id="PTHR45527">
    <property type="entry name" value="NONRIBOSOMAL PEPTIDE SYNTHETASE"/>
    <property type="match status" value="1"/>
</dbReference>
<feature type="non-terminal residue" evidence="5">
    <location>
        <position position="1"/>
    </location>
</feature>